<comment type="similarity">
    <text evidence="6">Belongs to the WD repeat STRAP family.</text>
</comment>
<dbReference type="Pfam" id="PF24805">
    <property type="entry name" value="EIF3I"/>
    <property type="match status" value="1"/>
</dbReference>
<dbReference type="GO" id="GO:0016282">
    <property type="term" value="C:eukaryotic 43S preinitiation complex"/>
    <property type="evidence" value="ECO:0007669"/>
    <property type="project" value="UniProtKB-UniRule"/>
</dbReference>
<keyword evidence="5 7" id="KW-0648">Protein biosynthesis</keyword>
<keyword evidence="3 8" id="KW-0853">WD repeat</keyword>
<dbReference type="PROSITE" id="PS00678">
    <property type="entry name" value="WD_REPEATS_1"/>
    <property type="match status" value="1"/>
</dbReference>
<name>A0A1X6NWT0_PORUM</name>
<evidence type="ECO:0000256" key="5">
    <source>
        <dbReference type="ARBA" id="ARBA00022917"/>
    </source>
</evidence>
<dbReference type="Proteomes" id="UP000218209">
    <property type="component" value="Unassembled WGS sequence"/>
</dbReference>
<feature type="repeat" description="WD" evidence="8">
    <location>
        <begin position="6"/>
        <end position="47"/>
    </location>
</feature>
<dbReference type="SMART" id="SM00320">
    <property type="entry name" value="WD40"/>
    <property type="match status" value="6"/>
</dbReference>
<comment type="function">
    <text evidence="7">Component of the eukaryotic translation initiation factor 3 (eIF-3) complex, which is involved in protein synthesis of a specialized repertoire of mRNAs and, together with other initiation factors, stimulates binding of mRNA and methionyl-tRNAi to the 40S ribosome. The eIF-3 complex specifically targets and initiates translation of a subset of mRNAs involved in cell proliferation.</text>
</comment>
<dbReference type="GO" id="GO:0001732">
    <property type="term" value="P:formation of cytoplasmic translation initiation complex"/>
    <property type="evidence" value="ECO:0007669"/>
    <property type="project" value="UniProtKB-UniRule"/>
</dbReference>
<feature type="repeat" description="WD" evidence="8">
    <location>
        <begin position="281"/>
        <end position="311"/>
    </location>
</feature>
<dbReference type="SUPFAM" id="SSF50978">
    <property type="entry name" value="WD40 repeat-like"/>
    <property type="match status" value="1"/>
</dbReference>
<dbReference type="PANTHER" id="PTHR19877">
    <property type="entry name" value="EUKARYOTIC TRANSLATION INITIATION FACTOR 3 SUBUNIT I"/>
    <property type="match status" value="1"/>
</dbReference>
<comment type="subunit">
    <text evidence="7">Component of the eukaryotic translation initiation factor 3 (eIF-3) complex.</text>
</comment>
<accession>A0A1X6NWT0</accession>
<feature type="repeat" description="WD" evidence="8">
    <location>
        <begin position="48"/>
        <end position="89"/>
    </location>
</feature>
<dbReference type="GO" id="GO:0003723">
    <property type="term" value="F:RNA binding"/>
    <property type="evidence" value="ECO:0007669"/>
    <property type="project" value="TreeGrafter"/>
</dbReference>
<evidence type="ECO:0000256" key="1">
    <source>
        <dbReference type="ARBA" id="ARBA00022490"/>
    </source>
</evidence>
<gene>
    <name evidence="9" type="ORF">BU14_0400s0002</name>
</gene>
<dbReference type="GO" id="GO:0071541">
    <property type="term" value="C:eukaryotic translation initiation factor 3 complex, eIF3m"/>
    <property type="evidence" value="ECO:0007669"/>
    <property type="project" value="TreeGrafter"/>
</dbReference>
<comment type="subcellular location">
    <subcellularLocation>
        <location evidence="7">Cytoplasm</location>
    </subcellularLocation>
</comment>
<evidence type="ECO:0000256" key="2">
    <source>
        <dbReference type="ARBA" id="ARBA00022540"/>
    </source>
</evidence>
<evidence type="ECO:0000313" key="10">
    <source>
        <dbReference type="Proteomes" id="UP000218209"/>
    </source>
</evidence>
<evidence type="ECO:0000256" key="7">
    <source>
        <dbReference type="HAMAP-Rule" id="MF_03008"/>
    </source>
</evidence>
<dbReference type="PROSITE" id="PS50294">
    <property type="entry name" value="WD_REPEATS_REGION"/>
    <property type="match status" value="4"/>
</dbReference>
<dbReference type="PRINTS" id="PR00320">
    <property type="entry name" value="GPROTEINBRPT"/>
</dbReference>
<dbReference type="OrthoDB" id="24966at2759"/>
<organism evidence="9 10">
    <name type="scientific">Porphyra umbilicalis</name>
    <name type="common">Purple laver</name>
    <name type="synonym">Red alga</name>
    <dbReference type="NCBI Taxonomy" id="2786"/>
    <lineage>
        <taxon>Eukaryota</taxon>
        <taxon>Rhodophyta</taxon>
        <taxon>Bangiophyceae</taxon>
        <taxon>Bangiales</taxon>
        <taxon>Bangiaceae</taxon>
        <taxon>Porphyra</taxon>
    </lineage>
</organism>
<dbReference type="CDD" id="cd00200">
    <property type="entry name" value="WD40"/>
    <property type="match status" value="1"/>
</dbReference>
<dbReference type="GO" id="GO:0033290">
    <property type="term" value="C:eukaryotic 48S preinitiation complex"/>
    <property type="evidence" value="ECO:0007669"/>
    <property type="project" value="UniProtKB-UniRule"/>
</dbReference>
<sequence>MRPLLLKGHERPLTQVKFNREGDLLFTTAKDKRPTVWRADTGERLGTYNGHNGAVWGADMTYDSSRLLTGSADNSAMLWDTASGKRLHQWTHKSPVRAIAFSPGDSIVTAATAKLMGQQAQIYFYRHAADMASVDPEPVMVLGGLEATATRVLWHPTSTFLITVGEDAAVKKWDAETGTLLETVRLHKKGINDAQWSSTGEQFVTASSDCTAKVWDTRSLEVLKTFTVEAPVNSASMSPTFDHVLLGGGQEASQVTTTGNREGKFEARLFHTVYESEFGRVRGHFGPINTVAFTPDGKGYVSGGEDGFVRLHYFDQSYFDRDYD</sequence>
<dbReference type="InterPro" id="IPR020472">
    <property type="entry name" value="WD40_PAC1"/>
</dbReference>
<evidence type="ECO:0000256" key="6">
    <source>
        <dbReference type="ARBA" id="ARBA00038394"/>
    </source>
</evidence>
<dbReference type="Gene3D" id="2.130.10.10">
    <property type="entry name" value="YVTN repeat-like/Quinoprotein amine dehydrogenase"/>
    <property type="match status" value="1"/>
</dbReference>
<dbReference type="AlphaFoldDB" id="A0A1X6NWT0"/>
<evidence type="ECO:0000256" key="4">
    <source>
        <dbReference type="ARBA" id="ARBA00022737"/>
    </source>
</evidence>
<dbReference type="GO" id="GO:0003743">
    <property type="term" value="F:translation initiation factor activity"/>
    <property type="evidence" value="ECO:0007669"/>
    <property type="project" value="UniProtKB-UniRule"/>
</dbReference>
<feature type="repeat" description="WD" evidence="8">
    <location>
        <begin position="142"/>
        <end position="183"/>
    </location>
</feature>
<evidence type="ECO:0000256" key="8">
    <source>
        <dbReference type="PROSITE-ProRule" id="PRU00221"/>
    </source>
</evidence>
<keyword evidence="10" id="KW-1185">Reference proteome</keyword>
<evidence type="ECO:0000256" key="3">
    <source>
        <dbReference type="ARBA" id="ARBA00022574"/>
    </source>
</evidence>
<keyword evidence="2 7" id="KW-0396">Initiation factor</keyword>
<dbReference type="InterPro" id="IPR027525">
    <property type="entry name" value="eIF3i"/>
</dbReference>
<dbReference type="InterPro" id="IPR036322">
    <property type="entry name" value="WD40_repeat_dom_sf"/>
</dbReference>
<dbReference type="InterPro" id="IPR019775">
    <property type="entry name" value="WD40_repeat_CS"/>
</dbReference>
<protein>
    <recommendedName>
        <fullName evidence="7">Eukaryotic translation initiation factor 3 subunit I</fullName>
        <shortName evidence="7">eIF3i</shortName>
    </recommendedName>
</protein>
<dbReference type="PROSITE" id="PS50082">
    <property type="entry name" value="WD_REPEATS_2"/>
    <property type="match status" value="5"/>
</dbReference>
<keyword evidence="4" id="KW-0677">Repeat</keyword>
<dbReference type="PANTHER" id="PTHR19877:SF1">
    <property type="entry name" value="EUKARYOTIC TRANSLATION INITIATION FACTOR 3 SUBUNIT I"/>
    <property type="match status" value="1"/>
</dbReference>
<dbReference type="EMBL" id="KV919034">
    <property type="protein sequence ID" value="OSX72843.1"/>
    <property type="molecule type" value="Genomic_DNA"/>
</dbReference>
<dbReference type="HAMAP" id="MF_03008">
    <property type="entry name" value="eIF3i"/>
    <property type="match status" value="1"/>
</dbReference>
<reference evidence="9 10" key="1">
    <citation type="submission" date="2017-03" db="EMBL/GenBank/DDBJ databases">
        <title>WGS assembly of Porphyra umbilicalis.</title>
        <authorList>
            <person name="Brawley S.H."/>
            <person name="Blouin N.A."/>
            <person name="Ficko-Blean E."/>
            <person name="Wheeler G.L."/>
            <person name="Lohr M."/>
            <person name="Goodson H.V."/>
            <person name="Jenkins J.W."/>
            <person name="Blaby-Haas C.E."/>
            <person name="Helliwell K.E."/>
            <person name="Chan C."/>
            <person name="Marriage T."/>
            <person name="Bhattacharya D."/>
            <person name="Klein A.S."/>
            <person name="Badis Y."/>
            <person name="Brodie J."/>
            <person name="Cao Y."/>
            <person name="Collen J."/>
            <person name="Dittami S.M."/>
            <person name="Gachon C.M."/>
            <person name="Green B.R."/>
            <person name="Karpowicz S."/>
            <person name="Kim J.W."/>
            <person name="Kudahl U."/>
            <person name="Lin S."/>
            <person name="Michel G."/>
            <person name="Mittag M."/>
            <person name="Olson B.J."/>
            <person name="Pangilinan J."/>
            <person name="Peng Y."/>
            <person name="Qiu H."/>
            <person name="Shu S."/>
            <person name="Singer J.T."/>
            <person name="Smith A.G."/>
            <person name="Sprecher B.N."/>
            <person name="Wagner V."/>
            <person name="Wang W."/>
            <person name="Wang Z.-Y."/>
            <person name="Yan J."/>
            <person name="Yarish C."/>
            <person name="Zoeuner-Riek S."/>
            <person name="Zhuang Y."/>
            <person name="Zou Y."/>
            <person name="Lindquist E.A."/>
            <person name="Grimwood J."/>
            <person name="Barry K."/>
            <person name="Rokhsar D.S."/>
            <person name="Schmutz J."/>
            <person name="Stiller J.W."/>
            <person name="Grossman A.R."/>
            <person name="Prochnik S.E."/>
        </authorList>
    </citation>
    <scope>NUCLEOTIDE SEQUENCE [LARGE SCALE GENOMIC DNA]</scope>
    <source>
        <strain evidence="9">4086291</strain>
    </source>
</reference>
<dbReference type="InterPro" id="IPR001680">
    <property type="entry name" value="WD40_rpt"/>
</dbReference>
<evidence type="ECO:0000313" key="9">
    <source>
        <dbReference type="EMBL" id="OSX72843.1"/>
    </source>
</evidence>
<keyword evidence="1 7" id="KW-0963">Cytoplasm</keyword>
<feature type="repeat" description="WD" evidence="8">
    <location>
        <begin position="184"/>
        <end position="225"/>
    </location>
</feature>
<proteinExistence type="inferred from homology"/>
<dbReference type="InterPro" id="IPR015943">
    <property type="entry name" value="WD40/YVTN_repeat-like_dom_sf"/>
</dbReference>
<comment type="similarity">
    <text evidence="7">Belongs to the eIF-3 subunit I family.</text>
</comment>